<comment type="subunit">
    <text evidence="2">Homodimer.</text>
</comment>
<evidence type="ECO:0000256" key="3">
    <source>
        <dbReference type="ARBA" id="ARBA00023015"/>
    </source>
</evidence>
<evidence type="ECO:0000256" key="5">
    <source>
        <dbReference type="ARBA" id="ARBA00023163"/>
    </source>
</evidence>
<comment type="subcellular location">
    <subcellularLocation>
        <location evidence="1">Nucleus</location>
    </subcellularLocation>
</comment>
<keyword evidence="5" id="KW-0804">Transcription</keyword>
<sequence>MTQDLSFSWANGSRGNNFANQSSHDLQLEMMKREFSESYSNFSEMISSPSSSIEDVQVPIQPTDYRKKENREINDPNVKLLLRSMSSGGRNNDSHRSCPEELYCSTSSSSSLGATPKRGTFSQIYPTINVSEINQTSLTNASSFHMNSQALDLLNSARFGGIFCQPMVDQLCLSKNGSLSYGYDYLRQSIPMPMLEPSNIIPLSNGVIETEKSDICLEPKAPQAAPKRPRSESRVSCPPFKVRKEKLGDRIAALQQLVAPFGKTDTASVLMEAIGYIKFLQNQVETLSVPYLKSSRNKSSRTVHGGPVENGSEERKRDLRSRGLCLVPVSCLSYVTEGGGVVWPPPSFGGGGGT</sequence>
<dbReference type="EMBL" id="MN385894">
    <property type="protein sequence ID" value="QJQ51207.1"/>
    <property type="molecule type" value="mRNA"/>
</dbReference>
<dbReference type="InterPro" id="IPR011598">
    <property type="entry name" value="bHLH_dom"/>
</dbReference>
<dbReference type="GO" id="GO:0005634">
    <property type="term" value="C:nucleus"/>
    <property type="evidence" value="ECO:0007669"/>
    <property type="project" value="UniProtKB-SubCell"/>
</dbReference>
<accession>A0A6M4C8P4</accession>
<evidence type="ECO:0000256" key="6">
    <source>
        <dbReference type="ARBA" id="ARBA00023242"/>
    </source>
</evidence>
<evidence type="ECO:0000256" key="4">
    <source>
        <dbReference type="ARBA" id="ARBA00023125"/>
    </source>
</evidence>
<evidence type="ECO:0000256" key="2">
    <source>
        <dbReference type="ARBA" id="ARBA00011738"/>
    </source>
</evidence>
<feature type="domain" description="BHLH" evidence="8">
    <location>
        <begin position="231"/>
        <end position="280"/>
    </location>
</feature>
<keyword evidence="3" id="KW-0805">Transcription regulation</keyword>
<reference evidence="9" key="2">
    <citation type="journal article" date="2020" name="Biomed. Res. Int.">
        <title>Genome-Wide Characterization and Analysis of bHLH Transcription Factors Related to Crocin Biosynthesis in Gardenia jasminoides Ellis (Rubiaceae).</title>
        <authorList>
            <person name="Tian Y."/>
            <person name="Pu X."/>
            <person name="Yu H."/>
            <person name="Ji A."/>
            <person name="Gao R."/>
            <person name="Hu Y."/>
            <person name="Xu Z."/>
            <person name="Wang H."/>
        </authorList>
    </citation>
    <scope>NUCLEOTIDE SEQUENCE</scope>
</reference>
<dbReference type="SUPFAM" id="SSF47459">
    <property type="entry name" value="HLH, helix-loop-helix DNA-binding domain"/>
    <property type="match status" value="1"/>
</dbReference>
<dbReference type="AlphaFoldDB" id="A0A6M4C8P4"/>
<protein>
    <submittedName>
        <fullName evidence="9">BHLH transcription factor bHLH15.1</fullName>
    </submittedName>
</protein>
<dbReference type="PANTHER" id="PTHR16223">
    <property type="entry name" value="TRANSCRIPTION FACTOR BHLH83-RELATED"/>
    <property type="match status" value="1"/>
</dbReference>
<dbReference type="Gene3D" id="4.10.280.10">
    <property type="entry name" value="Helix-loop-helix DNA-binding domain"/>
    <property type="match status" value="1"/>
</dbReference>
<evidence type="ECO:0000313" key="9">
    <source>
        <dbReference type="EMBL" id="QJQ51207.1"/>
    </source>
</evidence>
<dbReference type="GO" id="GO:0000981">
    <property type="term" value="F:DNA-binding transcription factor activity, RNA polymerase II-specific"/>
    <property type="evidence" value="ECO:0007669"/>
    <property type="project" value="TreeGrafter"/>
</dbReference>
<dbReference type="GO" id="GO:0046983">
    <property type="term" value="F:protein dimerization activity"/>
    <property type="evidence" value="ECO:0007669"/>
    <property type="project" value="InterPro"/>
</dbReference>
<feature type="region of interest" description="Disordered" evidence="7">
    <location>
        <begin position="295"/>
        <end position="317"/>
    </location>
</feature>
<evidence type="ECO:0000256" key="1">
    <source>
        <dbReference type="ARBA" id="ARBA00004123"/>
    </source>
</evidence>
<reference evidence="9" key="1">
    <citation type="submission" date="2019-08" db="EMBL/GenBank/DDBJ databases">
        <authorList>
            <person name="Tain Y."/>
            <person name="Wang H."/>
            <person name="Xu Z."/>
        </authorList>
    </citation>
    <scope>NUCLEOTIDE SEQUENCE</scope>
</reference>
<dbReference type="PANTHER" id="PTHR16223:SF56">
    <property type="entry name" value="TRANSCRIPTION FACTOR BHLH110"/>
    <property type="match status" value="1"/>
</dbReference>
<proteinExistence type="evidence at transcript level"/>
<dbReference type="GO" id="GO:0000978">
    <property type="term" value="F:RNA polymerase II cis-regulatory region sequence-specific DNA binding"/>
    <property type="evidence" value="ECO:0007669"/>
    <property type="project" value="TreeGrafter"/>
</dbReference>
<name>A0A6M4C8P4_GARJA</name>
<evidence type="ECO:0000259" key="8">
    <source>
        <dbReference type="PROSITE" id="PS50888"/>
    </source>
</evidence>
<dbReference type="CDD" id="cd11393">
    <property type="entry name" value="bHLH_AtbHLH_like"/>
    <property type="match status" value="1"/>
</dbReference>
<organism evidence="9">
    <name type="scientific">Gardenia jasminoides</name>
    <name type="common">Cape jasmine</name>
    <name type="synonym">Gardenia augusta</name>
    <dbReference type="NCBI Taxonomy" id="114476"/>
    <lineage>
        <taxon>Eukaryota</taxon>
        <taxon>Viridiplantae</taxon>
        <taxon>Streptophyta</taxon>
        <taxon>Embryophyta</taxon>
        <taxon>Tracheophyta</taxon>
        <taxon>Spermatophyta</taxon>
        <taxon>Magnoliopsida</taxon>
        <taxon>eudicotyledons</taxon>
        <taxon>Gunneridae</taxon>
        <taxon>Pentapetalae</taxon>
        <taxon>asterids</taxon>
        <taxon>lamiids</taxon>
        <taxon>Gentianales</taxon>
        <taxon>Rubiaceae</taxon>
        <taxon>Ixoroideae</taxon>
        <taxon>Gardenieae complex</taxon>
        <taxon>Gardenieae - Pavetteae clade</taxon>
        <taxon>Gardenieae</taxon>
        <taxon>Gardenia</taxon>
    </lineage>
</organism>
<evidence type="ECO:0000256" key="7">
    <source>
        <dbReference type="SAM" id="MobiDB-lite"/>
    </source>
</evidence>
<dbReference type="InterPro" id="IPR045239">
    <property type="entry name" value="bHLH95_bHLH"/>
</dbReference>
<dbReference type="FunFam" id="4.10.280.10:FF:000032">
    <property type="entry name" value="Transcription factor bHLH123 family"/>
    <property type="match status" value="1"/>
</dbReference>
<keyword evidence="6" id="KW-0539">Nucleus</keyword>
<dbReference type="InterPro" id="IPR045843">
    <property type="entry name" value="IND-like"/>
</dbReference>
<dbReference type="PROSITE" id="PS50888">
    <property type="entry name" value="BHLH"/>
    <property type="match status" value="1"/>
</dbReference>
<dbReference type="InterPro" id="IPR036638">
    <property type="entry name" value="HLH_DNA-bd_sf"/>
</dbReference>
<keyword evidence="4" id="KW-0238">DNA-binding</keyword>